<evidence type="ECO:0000256" key="1">
    <source>
        <dbReference type="ARBA" id="ARBA00004196"/>
    </source>
</evidence>
<dbReference type="GO" id="GO:0016829">
    <property type="term" value="F:lyase activity"/>
    <property type="evidence" value="ECO:0007669"/>
    <property type="project" value="InterPro"/>
</dbReference>
<dbReference type="PANTHER" id="PTHR38045">
    <property type="entry name" value="CHROMOSOME 1, WHOLE GENOME SHOTGUN SEQUENCE"/>
    <property type="match status" value="1"/>
</dbReference>
<name>A0A1I1F442_9BACT</name>
<comment type="subcellular location">
    <subcellularLocation>
        <location evidence="1">Cell envelope</location>
    </subcellularLocation>
</comment>
<dbReference type="Gene3D" id="2.70.98.70">
    <property type="match status" value="1"/>
</dbReference>
<dbReference type="Proteomes" id="UP000198598">
    <property type="component" value="Unassembled WGS sequence"/>
</dbReference>
<dbReference type="EMBL" id="FOLQ01000001">
    <property type="protein sequence ID" value="SFB91923.1"/>
    <property type="molecule type" value="Genomic_DNA"/>
</dbReference>
<proteinExistence type="predicted"/>
<gene>
    <name evidence="3" type="ORF">SAMN05216167_10194</name>
</gene>
<evidence type="ECO:0000313" key="4">
    <source>
        <dbReference type="Proteomes" id="UP000198598"/>
    </source>
</evidence>
<evidence type="ECO:0000313" key="3">
    <source>
        <dbReference type="EMBL" id="SFB91923.1"/>
    </source>
</evidence>
<dbReference type="STRING" id="662367.SAMN05216167_10194"/>
<reference evidence="3 4" key="1">
    <citation type="submission" date="2016-10" db="EMBL/GenBank/DDBJ databases">
        <authorList>
            <person name="de Groot N.N."/>
        </authorList>
    </citation>
    <scope>NUCLEOTIDE SEQUENCE [LARGE SCALE GENOMIC DNA]</scope>
    <source>
        <strain evidence="3 4">DSM 26130</strain>
    </source>
</reference>
<accession>A0A1I1F442</accession>
<dbReference type="InterPro" id="IPR012480">
    <property type="entry name" value="Hepar_II_III_C"/>
</dbReference>
<sequence>MDNNNSLRSSMMTKISFLNIIAFLLLFPFFVWAQVDRVGSARFPDHPRILLLKGEEASINKTVSADKTWGQLNQAILTECDAMLALAPLERIKIGRRLLSTSREGLRRIFYLAFAYRMTHQEKYLKRAEQELLAVSAFSDWNPTHFLDVAEMTMAVSIGYDWLYNDLSAQSRSAIREAILKKGIEPSLDTKFNSWLTVTNNWNQVCNAGIAYGAMAIYEDQPELAKRIINRSIESIVLPMGDYSPNGAYPEGYSYWGYGTSFNVMFISALDKLFGTDFGLSQKPGFLNSAGYMENMTGPTGDAFNYSDSGLTGELQPAMFWFANKLKDPSLLWEERRYLTNPAETKRQVKDRLLPATLLWSNGISMNAIRAPKSTMWVGSGTTPVAMMRTSWTDPAAIYVGFKGGSPGTNHAHMDAGSFVMDADGVRWAMDFGMQSYETLESKGVDLWNKTQNSQRWQVFRYNNYVHNTLTINDSLQRVAGKSEITSSSNTPLFMNATTDLTAVYKGSVAKAKRGIAIMNKDYVVVRDELETLPTATTVRWTMLTSATVTVNGNKAELTKDGKKLTLLVQEPATIVLKTWSTDPPHEYDAPNPGTMRVGFDVTVPANAKTALTVLLIPEKAAKKIATNVQPLDQWPH</sequence>
<organism evidence="3 4">
    <name type="scientific">Spirosoma endophyticum</name>
    <dbReference type="NCBI Taxonomy" id="662367"/>
    <lineage>
        <taxon>Bacteria</taxon>
        <taxon>Pseudomonadati</taxon>
        <taxon>Bacteroidota</taxon>
        <taxon>Cytophagia</taxon>
        <taxon>Cytophagales</taxon>
        <taxon>Cytophagaceae</taxon>
        <taxon>Spirosoma</taxon>
    </lineage>
</organism>
<feature type="domain" description="Heparinase II/III-like C-terminal" evidence="2">
    <location>
        <begin position="396"/>
        <end position="570"/>
    </location>
</feature>
<dbReference type="Pfam" id="PF07940">
    <property type="entry name" value="Hepar_II_III_C"/>
    <property type="match status" value="1"/>
</dbReference>
<dbReference type="AlphaFoldDB" id="A0A1I1F442"/>
<dbReference type="InterPro" id="IPR008929">
    <property type="entry name" value="Chondroitin_lyas"/>
</dbReference>
<dbReference type="GO" id="GO:0030313">
    <property type="term" value="C:cell envelope"/>
    <property type="evidence" value="ECO:0007669"/>
    <property type="project" value="UniProtKB-SubCell"/>
</dbReference>
<dbReference type="Gene3D" id="1.50.10.100">
    <property type="entry name" value="Chondroitin AC/alginate lyase"/>
    <property type="match status" value="1"/>
</dbReference>
<protein>
    <submittedName>
        <fullName evidence="3">Heparinase II/III-like protein</fullName>
    </submittedName>
</protein>
<dbReference type="SUPFAM" id="SSF48230">
    <property type="entry name" value="Chondroitin AC/alginate lyase"/>
    <property type="match status" value="1"/>
</dbReference>
<dbReference type="PANTHER" id="PTHR38045:SF1">
    <property type="entry name" value="HEPARINASE II_III-LIKE PROTEIN"/>
    <property type="match status" value="1"/>
</dbReference>
<evidence type="ECO:0000259" key="2">
    <source>
        <dbReference type="Pfam" id="PF07940"/>
    </source>
</evidence>
<keyword evidence="4" id="KW-1185">Reference proteome</keyword>